<reference evidence="4" key="1">
    <citation type="journal article" date="2019" name="Int. J. Syst. Evol. Microbiol.">
        <title>The Global Catalogue of Microorganisms (GCM) 10K type strain sequencing project: providing services to taxonomists for standard genome sequencing and annotation.</title>
        <authorList>
            <consortium name="The Broad Institute Genomics Platform"/>
            <consortium name="The Broad Institute Genome Sequencing Center for Infectious Disease"/>
            <person name="Wu L."/>
            <person name="Ma J."/>
        </authorList>
    </citation>
    <scope>NUCLEOTIDE SEQUENCE [LARGE SCALE GENOMIC DNA]</scope>
    <source>
        <strain evidence="4">KCTC 62164</strain>
    </source>
</reference>
<keyword evidence="4" id="KW-1185">Reference proteome</keyword>
<name>A0ABV7D1C7_9PROT</name>
<dbReference type="PANTHER" id="PTHR34477:SF1">
    <property type="entry name" value="UPF0213 PROTEIN YHBQ"/>
    <property type="match status" value="1"/>
</dbReference>
<accession>A0ABV7D1C7</accession>
<dbReference type="Gene3D" id="3.40.1440.10">
    <property type="entry name" value="GIY-YIG endonuclease"/>
    <property type="match status" value="1"/>
</dbReference>
<gene>
    <name evidence="3" type="ORF">ACFOKA_00690</name>
</gene>
<dbReference type="PROSITE" id="PS50164">
    <property type="entry name" value="GIY_YIG"/>
    <property type="match status" value="1"/>
</dbReference>
<sequence length="100" mass="11530">MKKQTYNYPCFVYVLASVGAEKPTTYVGWTVDLNKRLLAHNAGTGAKSTRGRQWAIIHSEAFKTRCEAMSREWHLKRDRKLRKSLLETYLKAQGLKNSLL</sequence>
<dbReference type="PANTHER" id="PTHR34477">
    <property type="entry name" value="UPF0213 PROTEIN YHBQ"/>
    <property type="match status" value="1"/>
</dbReference>
<dbReference type="RefSeq" id="WP_194215753.1">
    <property type="nucleotide sequence ID" value="NZ_CP061205.1"/>
</dbReference>
<organism evidence="3 4">
    <name type="scientific">Kordiimonas pumila</name>
    <dbReference type="NCBI Taxonomy" id="2161677"/>
    <lineage>
        <taxon>Bacteria</taxon>
        <taxon>Pseudomonadati</taxon>
        <taxon>Pseudomonadota</taxon>
        <taxon>Alphaproteobacteria</taxon>
        <taxon>Kordiimonadales</taxon>
        <taxon>Kordiimonadaceae</taxon>
        <taxon>Kordiimonas</taxon>
    </lineage>
</organism>
<evidence type="ECO:0000313" key="4">
    <source>
        <dbReference type="Proteomes" id="UP001595444"/>
    </source>
</evidence>
<comment type="caution">
    <text evidence="3">The sequence shown here is derived from an EMBL/GenBank/DDBJ whole genome shotgun (WGS) entry which is preliminary data.</text>
</comment>
<comment type="similarity">
    <text evidence="1">Belongs to the UPF0213 family.</text>
</comment>
<proteinExistence type="inferred from homology"/>
<evidence type="ECO:0000313" key="3">
    <source>
        <dbReference type="EMBL" id="MFC3050412.1"/>
    </source>
</evidence>
<dbReference type="Proteomes" id="UP001595444">
    <property type="component" value="Unassembled WGS sequence"/>
</dbReference>
<protein>
    <submittedName>
        <fullName evidence="3">GIY-YIG nuclease family protein</fullName>
    </submittedName>
</protein>
<dbReference type="InterPro" id="IPR000305">
    <property type="entry name" value="GIY-YIG_endonuc"/>
</dbReference>
<dbReference type="InterPro" id="IPR035901">
    <property type="entry name" value="GIY-YIG_endonuc_sf"/>
</dbReference>
<evidence type="ECO:0000256" key="1">
    <source>
        <dbReference type="ARBA" id="ARBA00007435"/>
    </source>
</evidence>
<evidence type="ECO:0000259" key="2">
    <source>
        <dbReference type="PROSITE" id="PS50164"/>
    </source>
</evidence>
<dbReference type="SUPFAM" id="SSF82771">
    <property type="entry name" value="GIY-YIG endonuclease"/>
    <property type="match status" value="1"/>
</dbReference>
<feature type="domain" description="GIY-YIG" evidence="2">
    <location>
        <begin position="8"/>
        <end position="85"/>
    </location>
</feature>
<dbReference type="InterPro" id="IPR050190">
    <property type="entry name" value="UPF0213_domain"/>
</dbReference>
<dbReference type="CDD" id="cd10449">
    <property type="entry name" value="GIY-YIG_SLX1_like"/>
    <property type="match status" value="1"/>
</dbReference>
<dbReference type="Pfam" id="PF01541">
    <property type="entry name" value="GIY-YIG"/>
    <property type="match status" value="1"/>
</dbReference>
<dbReference type="EMBL" id="JBHRSL010000001">
    <property type="protein sequence ID" value="MFC3050412.1"/>
    <property type="molecule type" value="Genomic_DNA"/>
</dbReference>